<dbReference type="GO" id="GO:0031956">
    <property type="term" value="F:medium-chain fatty acid-CoA ligase activity"/>
    <property type="evidence" value="ECO:0007669"/>
    <property type="project" value="TreeGrafter"/>
</dbReference>
<sequence length="569" mass="61122">MGRHGARPRRPLRGYSRCALGGGDGTLPLRQCHSTVRSQGVRMSDNLGQLFANAGQRFHDRIAIESCGRQKTFGEVIERGWRLVHALQDRGIPAGSRVAALLGNRVESLEVYVGLALGGYTTVHVNDRLTSAEVDYVLSDSGAVALIHTDTASAVAAGLSTHAQLRAWLAIADEPPAGAESFNSALDAASAAPLPIDVDPEDIALIGYTSGTTGFPKGVLVSHRAVVNCIKLVPFAYRLPLQGHVAFPGGWSFVSGLWGVIFPHFYTGGTVSFIPGATPDELGRHMVERGSTFTLGLTPLIPILLEAIRLHPKVLDTLQSVLHSGGPLPPEYAEKLVGVIGDRLVETYGMTEVVGPITITNRADYRDGGPEHIFESVGRPLPTSSMRVVDAEGRTLAPGEIGELVISADTMFSGYHNAPEKTAAVLRDGEYFTGDLGYRDEADYYYLTGRAQDLIVSGGANVYAAEVERVLLLMDEIVDAAVFGLPDERWGEAVSCALVMAPESTVSLDDIRAFTRGQLAGYKKPVHIFIVEQLPRNAGMKVMKHVLKEQLAGRIDQAGQKNTEKKVQA</sequence>
<feature type="domain" description="AMP-dependent synthetase/ligase" evidence="3">
    <location>
        <begin position="52"/>
        <end position="416"/>
    </location>
</feature>
<comment type="caution">
    <text evidence="5">The sequence shown here is derived from an EMBL/GenBank/DDBJ whole genome shotgun (WGS) entry which is preliminary data.</text>
</comment>
<dbReference type="AlphaFoldDB" id="A0A5J5J4M5"/>
<dbReference type="InterPro" id="IPR000873">
    <property type="entry name" value="AMP-dep_synth/lig_dom"/>
</dbReference>
<evidence type="ECO:0000256" key="2">
    <source>
        <dbReference type="ARBA" id="ARBA00022598"/>
    </source>
</evidence>
<organism evidence="5 6">
    <name type="scientific">Microbacterium rhizomatis</name>
    <dbReference type="NCBI Taxonomy" id="1631477"/>
    <lineage>
        <taxon>Bacteria</taxon>
        <taxon>Bacillati</taxon>
        <taxon>Actinomycetota</taxon>
        <taxon>Actinomycetes</taxon>
        <taxon>Micrococcales</taxon>
        <taxon>Microbacteriaceae</taxon>
        <taxon>Microbacterium</taxon>
    </lineage>
</organism>
<gene>
    <name evidence="5" type="ORF">F6B43_12530</name>
</gene>
<dbReference type="Pfam" id="PF00501">
    <property type="entry name" value="AMP-binding"/>
    <property type="match status" value="1"/>
</dbReference>
<feature type="domain" description="AMP-binding enzyme C-terminal" evidence="4">
    <location>
        <begin position="466"/>
        <end position="538"/>
    </location>
</feature>
<dbReference type="SUPFAM" id="SSF56801">
    <property type="entry name" value="Acetyl-CoA synthetase-like"/>
    <property type="match status" value="1"/>
</dbReference>
<dbReference type="PROSITE" id="PS00455">
    <property type="entry name" value="AMP_BINDING"/>
    <property type="match status" value="1"/>
</dbReference>
<dbReference type="Gene3D" id="3.30.300.30">
    <property type="match status" value="1"/>
</dbReference>
<evidence type="ECO:0000256" key="1">
    <source>
        <dbReference type="ARBA" id="ARBA00006432"/>
    </source>
</evidence>
<dbReference type="Proteomes" id="UP000325827">
    <property type="component" value="Unassembled WGS sequence"/>
</dbReference>
<evidence type="ECO:0000313" key="6">
    <source>
        <dbReference type="Proteomes" id="UP000325827"/>
    </source>
</evidence>
<evidence type="ECO:0000313" key="5">
    <source>
        <dbReference type="EMBL" id="KAA9108218.1"/>
    </source>
</evidence>
<dbReference type="OrthoDB" id="9803968at2"/>
<keyword evidence="6" id="KW-1185">Reference proteome</keyword>
<dbReference type="EMBL" id="VYSA01000002">
    <property type="protein sequence ID" value="KAA9108218.1"/>
    <property type="molecule type" value="Genomic_DNA"/>
</dbReference>
<evidence type="ECO:0000259" key="4">
    <source>
        <dbReference type="Pfam" id="PF13193"/>
    </source>
</evidence>
<evidence type="ECO:0000259" key="3">
    <source>
        <dbReference type="Pfam" id="PF00501"/>
    </source>
</evidence>
<dbReference type="Gene3D" id="3.40.50.12780">
    <property type="entry name" value="N-terminal domain of ligase-like"/>
    <property type="match status" value="1"/>
</dbReference>
<dbReference type="InterPro" id="IPR045851">
    <property type="entry name" value="AMP-bd_C_sf"/>
</dbReference>
<protein>
    <submittedName>
        <fullName evidence="5">Acyl--CoA ligase</fullName>
    </submittedName>
</protein>
<proteinExistence type="inferred from homology"/>
<comment type="similarity">
    <text evidence="1">Belongs to the ATP-dependent AMP-binding enzyme family.</text>
</comment>
<dbReference type="InterPro" id="IPR020845">
    <property type="entry name" value="AMP-binding_CS"/>
</dbReference>
<dbReference type="GO" id="GO:0006631">
    <property type="term" value="P:fatty acid metabolic process"/>
    <property type="evidence" value="ECO:0007669"/>
    <property type="project" value="TreeGrafter"/>
</dbReference>
<keyword evidence="2 5" id="KW-0436">Ligase</keyword>
<dbReference type="PANTHER" id="PTHR43201">
    <property type="entry name" value="ACYL-COA SYNTHETASE"/>
    <property type="match status" value="1"/>
</dbReference>
<reference evidence="6" key="1">
    <citation type="submission" date="2019-09" db="EMBL/GenBank/DDBJ databases">
        <title>Mumia zhuanghuii sp. nov. isolated from the intestinal contents of plateau pika (Ochotona curzoniae) in the Qinghai-Tibet plateau of China.</title>
        <authorList>
            <person name="Tian Z."/>
        </authorList>
    </citation>
    <scope>NUCLEOTIDE SEQUENCE [LARGE SCALE GENOMIC DNA]</scope>
    <source>
        <strain evidence="6">JCM 30598</strain>
    </source>
</reference>
<dbReference type="PANTHER" id="PTHR43201:SF5">
    <property type="entry name" value="MEDIUM-CHAIN ACYL-COA LIGASE ACSF2, MITOCHONDRIAL"/>
    <property type="match status" value="1"/>
</dbReference>
<name>A0A5J5J4M5_9MICO</name>
<dbReference type="Pfam" id="PF13193">
    <property type="entry name" value="AMP-binding_C"/>
    <property type="match status" value="1"/>
</dbReference>
<accession>A0A5J5J4M5</accession>
<dbReference type="InterPro" id="IPR025110">
    <property type="entry name" value="AMP-bd_C"/>
</dbReference>
<dbReference type="InterPro" id="IPR042099">
    <property type="entry name" value="ANL_N_sf"/>
</dbReference>